<feature type="non-terminal residue" evidence="1">
    <location>
        <position position="137"/>
    </location>
</feature>
<dbReference type="AlphaFoldDB" id="A0A9P8EMJ1"/>
<comment type="caution">
    <text evidence="1">The sequence shown here is derived from an EMBL/GenBank/DDBJ whole genome shotgun (WGS) entry which is preliminary data.</text>
</comment>
<evidence type="ECO:0000313" key="1">
    <source>
        <dbReference type="EMBL" id="KAG9694527.1"/>
    </source>
</evidence>
<reference evidence="1" key="2">
    <citation type="submission" date="2021-08" db="EMBL/GenBank/DDBJ databases">
        <authorList>
            <person name="Gostincar C."/>
            <person name="Sun X."/>
            <person name="Song Z."/>
            <person name="Gunde-Cimerman N."/>
        </authorList>
    </citation>
    <scope>NUCLEOTIDE SEQUENCE</scope>
    <source>
        <strain evidence="1">EXF-9911</strain>
    </source>
</reference>
<protein>
    <submittedName>
        <fullName evidence="1">Uncharacterized protein</fullName>
    </submittedName>
</protein>
<reference evidence="1" key="1">
    <citation type="journal article" date="2021" name="J Fungi (Basel)">
        <title>Virulence traits and population genomics of the black yeast Aureobasidium melanogenum.</title>
        <authorList>
            <person name="Cernosa A."/>
            <person name="Sun X."/>
            <person name="Gostincar C."/>
            <person name="Fang C."/>
            <person name="Gunde-Cimerman N."/>
            <person name="Song Z."/>
        </authorList>
    </citation>
    <scope>NUCLEOTIDE SEQUENCE</scope>
    <source>
        <strain evidence="1">EXF-9911</strain>
    </source>
</reference>
<evidence type="ECO:0000313" key="2">
    <source>
        <dbReference type="Proteomes" id="UP000779574"/>
    </source>
</evidence>
<dbReference type="Proteomes" id="UP000779574">
    <property type="component" value="Unassembled WGS sequence"/>
</dbReference>
<proteinExistence type="predicted"/>
<dbReference type="OrthoDB" id="3843833at2759"/>
<name>A0A9P8EMJ1_AURME</name>
<dbReference type="EMBL" id="JAHFXF010000159">
    <property type="protein sequence ID" value="KAG9694527.1"/>
    <property type="molecule type" value="Genomic_DNA"/>
</dbReference>
<gene>
    <name evidence="1" type="ORF">KCU76_g5168</name>
</gene>
<organism evidence="1 2">
    <name type="scientific">Aureobasidium melanogenum</name>
    <name type="common">Aureobasidium pullulans var. melanogenum</name>
    <dbReference type="NCBI Taxonomy" id="46634"/>
    <lineage>
        <taxon>Eukaryota</taxon>
        <taxon>Fungi</taxon>
        <taxon>Dikarya</taxon>
        <taxon>Ascomycota</taxon>
        <taxon>Pezizomycotina</taxon>
        <taxon>Dothideomycetes</taxon>
        <taxon>Dothideomycetidae</taxon>
        <taxon>Dothideales</taxon>
        <taxon>Saccotheciaceae</taxon>
        <taxon>Aureobasidium</taxon>
    </lineage>
</organism>
<accession>A0A9P8EMJ1</accession>
<sequence length="137" mass="15771">MMSTISTDPGWITANEPQAIERANEDNMIVSYTRHRRTADDVTYTYQFPLSRIKPVSTLEEFRAGMKYMLRVILDVDADDYSVIWRMSETGQIGFVRSKNSFDAAVLDHKNANKKVVQVFVVSNDNIHCVPELDFFK</sequence>